<evidence type="ECO:0000313" key="3">
    <source>
        <dbReference type="EMBL" id="QER68230.1"/>
    </source>
</evidence>
<dbReference type="InterPro" id="IPR036526">
    <property type="entry name" value="C-N_Hydrolase_sf"/>
</dbReference>
<dbReference type="KEGG" id="lnn:F0161_10525"/>
<keyword evidence="3" id="KW-0378">Hydrolase</keyword>
<name>A0A5P1X2U8_9LACO</name>
<reference evidence="3 4" key="1">
    <citation type="submission" date="2019-09" db="EMBL/GenBank/DDBJ databases">
        <title>Complete Genome Sequence of Lactobacillus nenjiangensis SH-Y15, isolated from sauerkraut.</title>
        <authorList>
            <person name="Yang H."/>
        </authorList>
    </citation>
    <scope>NUCLEOTIDE SEQUENCE [LARGE SCALE GENOMIC DNA]</scope>
    <source>
        <strain evidence="3 4">SH-Y15</strain>
    </source>
</reference>
<dbReference type="CDD" id="cd07583">
    <property type="entry name" value="nitrilase_5"/>
    <property type="match status" value="1"/>
</dbReference>
<dbReference type="AlphaFoldDB" id="A0A5P1X2U8"/>
<keyword evidence="4" id="KW-1185">Reference proteome</keyword>
<dbReference type="Pfam" id="PF00795">
    <property type="entry name" value="CN_hydrolase"/>
    <property type="match status" value="1"/>
</dbReference>
<dbReference type="EMBL" id="CP043939">
    <property type="protein sequence ID" value="QER68230.1"/>
    <property type="molecule type" value="Genomic_DNA"/>
</dbReference>
<accession>A0A5P1X2U8</accession>
<dbReference type="InterPro" id="IPR003010">
    <property type="entry name" value="C-N_Hydrolase"/>
</dbReference>
<dbReference type="PANTHER" id="PTHR23088:SF27">
    <property type="entry name" value="DEAMINATED GLUTATHIONE AMIDASE"/>
    <property type="match status" value="1"/>
</dbReference>
<evidence type="ECO:0000313" key="4">
    <source>
        <dbReference type="Proteomes" id="UP000325295"/>
    </source>
</evidence>
<protein>
    <submittedName>
        <fullName evidence="3">Carbon-nitrogen family hydrolase</fullName>
    </submittedName>
</protein>
<dbReference type="PANTHER" id="PTHR23088">
    <property type="entry name" value="NITRILASE-RELATED"/>
    <property type="match status" value="1"/>
</dbReference>
<gene>
    <name evidence="3" type="ORF">F0161_10525</name>
</gene>
<dbReference type="Gene3D" id="3.60.110.10">
    <property type="entry name" value="Carbon-nitrogen hydrolase"/>
    <property type="match status" value="1"/>
</dbReference>
<feature type="domain" description="CN hydrolase" evidence="2">
    <location>
        <begin position="3"/>
        <end position="239"/>
    </location>
</feature>
<dbReference type="SUPFAM" id="SSF56317">
    <property type="entry name" value="Carbon-nitrogen hydrolase"/>
    <property type="match status" value="1"/>
</dbReference>
<organism evidence="3 4">
    <name type="scientific">Paucilactobacillus nenjiangensis</name>
    <dbReference type="NCBI Taxonomy" id="1296540"/>
    <lineage>
        <taxon>Bacteria</taxon>
        <taxon>Bacillati</taxon>
        <taxon>Bacillota</taxon>
        <taxon>Bacilli</taxon>
        <taxon>Lactobacillales</taxon>
        <taxon>Lactobacillaceae</taxon>
        <taxon>Paucilactobacillus</taxon>
    </lineage>
</organism>
<dbReference type="GO" id="GO:0016787">
    <property type="term" value="F:hydrolase activity"/>
    <property type="evidence" value="ECO:0007669"/>
    <property type="project" value="UniProtKB-KW"/>
</dbReference>
<evidence type="ECO:0000259" key="2">
    <source>
        <dbReference type="PROSITE" id="PS50263"/>
    </source>
</evidence>
<comment type="similarity">
    <text evidence="1">Belongs to the carbon-nitrogen hydrolase superfamily. NIT1/NIT2 family.</text>
</comment>
<sequence length="261" mass="29202">MSIKVGLAQIDVSFGQTDENFERVEKFVAQAAKQQVDVVVFPEMWNTGYALTELDQLADRDGAHTKELLSKLAKQYHVNIVGGSVSTNRNGHFYNTSYIFDSEGQLVSQYDKVHLFGLMHEEQFITAGAAKNQFTLAGVLSAGVICYDIRFPEWLRTNALGGAKIIYVSAEWPEPRIKQWETLLAARAIENQAFVVAVNRVGNDPDNHFSGHSQVIDPLGNVVLDAGEDETLVTTEFDFDQIDQVRGSIPVFDDRRPELYE</sequence>
<evidence type="ECO:0000256" key="1">
    <source>
        <dbReference type="ARBA" id="ARBA00010613"/>
    </source>
</evidence>
<proteinExistence type="inferred from homology"/>
<dbReference type="OrthoDB" id="9811121at2"/>
<dbReference type="Proteomes" id="UP000325295">
    <property type="component" value="Chromosome"/>
</dbReference>
<dbReference type="PROSITE" id="PS50263">
    <property type="entry name" value="CN_HYDROLASE"/>
    <property type="match status" value="1"/>
</dbReference>